<proteinExistence type="predicted"/>
<dbReference type="Gene3D" id="3.90.550.10">
    <property type="entry name" value="Spore Coat Polysaccharide Biosynthesis Protein SpsA, Chain A"/>
    <property type="match status" value="1"/>
</dbReference>
<dbReference type="CDD" id="cd00761">
    <property type="entry name" value="Glyco_tranf_GTA_type"/>
    <property type="match status" value="1"/>
</dbReference>
<sequence>MKVSVIMPVFNCEDYISIAIESILNQSFKGFEFIIVNDGSTDKTYEICQYYSSLDSRIKLISQDNQGLISSLNTAIEESIGELVVRMDGDDISHPSRLEVQVKFMDENPGVIASGTCYKLIGEAKGIVNVPIKPDDCRSLLKASSCIAHPTAILRNPKDYFNNNEYYKYKYRHVEDYFLWVELSKFGELANVDQVLLDYRVHPNQITQKYNKLMIENQKSIVLLESQDDSSLIVNVLSLKEKFILDEYILSFVKSIGLLRKEKYLGKYLLRVLLSILKSKIKK</sequence>
<dbReference type="InterPro" id="IPR001173">
    <property type="entry name" value="Glyco_trans_2-like"/>
</dbReference>
<keyword evidence="2" id="KW-0328">Glycosyltransferase</keyword>
<evidence type="ECO:0000259" key="1">
    <source>
        <dbReference type="Pfam" id="PF00535"/>
    </source>
</evidence>
<dbReference type="AlphaFoldDB" id="A0A7M1VN20"/>
<dbReference type="GO" id="GO:0016758">
    <property type="term" value="F:hexosyltransferase activity"/>
    <property type="evidence" value="ECO:0007669"/>
    <property type="project" value="UniProtKB-ARBA"/>
</dbReference>
<reference evidence="2" key="1">
    <citation type="submission" date="2020-08" db="EMBL/GenBank/DDBJ databases">
        <title>Genetic structure, function and evolution of capsule biosynthesis loci in Vibrio parahaemolyticus.</title>
        <authorList>
            <person name="Li L."/>
            <person name="Bian S."/>
        </authorList>
    </citation>
    <scope>NUCLEOTIDE SEQUENCE</scope>
    <source>
        <strain evidence="2">VP52</strain>
    </source>
</reference>
<evidence type="ECO:0000313" key="2">
    <source>
        <dbReference type="EMBL" id="QOS16367.1"/>
    </source>
</evidence>
<dbReference type="PANTHER" id="PTHR22916:SF3">
    <property type="entry name" value="UDP-GLCNAC:BETAGAL BETA-1,3-N-ACETYLGLUCOSAMINYLTRANSFERASE-LIKE PROTEIN 1"/>
    <property type="match status" value="1"/>
</dbReference>
<name>A0A7M1VN20_VIBPH</name>
<keyword evidence="2" id="KW-0808">Transferase</keyword>
<accession>A0A7M1VN20</accession>
<dbReference type="EC" id="2.4.-.-" evidence="2"/>
<protein>
    <submittedName>
        <fullName evidence="2">Putative glycosyltransferase EpsE</fullName>
        <ecNumber evidence="2">2.4.-.-</ecNumber>
    </submittedName>
</protein>
<dbReference type="SUPFAM" id="SSF53448">
    <property type="entry name" value="Nucleotide-diphospho-sugar transferases"/>
    <property type="match status" value="1"/>
</dbReference>
<dbReference type="EMBL" id="MT898049">
    <property type="protein sequence ID" value="QOS16367.1"/>
    <property type="molecule type" value="Genomic_DNA"/>
</dbReference>
<dbReference type="Pfam" id="PF00535">
    <property type="entry name" value="Glycos_transf_2"/>
    <property type="match status" value="1"/>
</dbReference>
<organism evidence="2">
    <name type="scientific">Vibrio parahaemolyticus</name>
    <dbReference type="NCBI Taxonomy" id="670"/>
    <lineage>
        <taxon>Bacteria</taxon>
        <taxon>Pseudomonadati</taxon>
        <taxon>Pseudomonadota</taxon>
        <taxon>Gammaproteobacteria</taxon>
        <taxon>Vibrionales</taxon>
        <taxon>Vibrionaceae</taxon>
        <taxon>Vibrio</taxon>
    </lineage>
</organism>
<dbReference type="PANTHER" id="PTHR22916">
    <property type="entry name" value="GLYCOSYLTRANSFERASE"/>
    <property type="match status" value="1"/>
</dbReference>
<gene>
    <name evidence="2" type="primary">epsE</name>
    <name evidence="2" type="ORF">VP52_00015</name>
</gene>
<feature type="domain" description="Glycosyltransferase 2-like" evidence="1">
    <location>
        <begin position="4"/>
        <end position="123"/>
    </location>
</feature>
<dbReference type="InterPro" id="IPR029044">
    <property type="entry name" value="Nucleotide-diphossugar_trans"/>
</dbReference>